<sequence>MSTTSSVFDQRLAYRPAVVEAFRRVAEPEIQRAANDITQWQEEVNQLQAKIADAKTYIAEFRQAVRDVEASADLPPLAVTEETPCRTCGQAVTQRPDGGWTHAGRELLEYGERCNPKDKESPTAAPAGQNTAAMLLARIETAHDDLERAGGHS</sequence>
<evidence type="ECO:0000313" key="2">
    <source>
        <dbReference type="EMBL" id="MFC4006549.1"/>
    </source>
</evidence>
<gene>
    <name evidence="2" type="ORF">ACFOY2_04910</name>
</gene>
<dbReference type="RefSeq" id="WP_379526690.1">
    <property type="nucleotide sequence ID" value="NZ_JBHSBI010000002.1"/>
</dbReference>
<accession>A0ABV8G137</accession>
<feature type="coiled-coil region" evidence="1">
    <location>
        <begin position="30"/>
        <end position="64"/>
    </location>
</feature>
<comment type="caution">
    <text evidence="2">The sequence shown here is derived from an EMBL/GenBank/DDBJ whole genome shotgun (WGS) entry which is preliminary data.</text>
</comment>
<name>A0ABV8G137_9ACTN</name>
<keyword evidence="3" id="KW-1185">Reference proteome</keyword>
<keyword evidence="1" id="KW-0175">Coiled coil</keyword>
<proteinExistence type="predicted"/>
<organism evidence="2 3">
    <name type="scientific">Nonomuraea purpurea</name>
    <dbReference type="NCBI Taxonomy" id="1849276"/>
    <lineage>
        <taxon>Bacteria</taxon>
        <taxon>Bacillati</taxon>
        <taxon>Actinomycetota</taxon>
        <taxon>Actinomycetes</taxon>
        <taxon>Streptosporangiales</taxon>
        <taxon>Streptosporangiaceae</taxon>
        <taxon>Nonomuraea</taxon>
    </lineage>
</organism>
<dbReference type="EMBL" id="JBHSBI010000002">
    <property type="protein sequence ID" value="MFC4006549.1"/>
    <property type="molecule type" value="Genomic_DNA"/>
</dbReference>
<protein>
    <submittedName>
        <fullName evidence="2">Uncharacterized protein</fullName>
    </submittedName>
</protein>
<evidence type="ECO:0000313" key="3">
    <source>
        <dbReference type="Proteomes" id="UP001595851"/>
    </source>
</evidence>
<dbReference type="Proteomes" id="UP001595851">
    <property type="component" value="Unassembled WGS sequence"/>
</dbReference>
<reference evidence="3" key="1">
    <citation type="journal article" date="2019" name="Int. J. Syst. Evol. Microbiol.">
        <title>The Global Catalogue of Microorganisms (GCM) 10K type strain sequencing project: providing services to taxonomists for standard genome sequencing and annotation.</title>
        <authorList>
            <consortium name="The Broad Institute Genomics Platform"/>
            <consortium name="The Broad Institute Genome Sequencing Center for Infectious Disease"/>
            <person name="Wu L."/>
            <person name="Ma J."/>
        </authorList>
    </citation>
    <scope>NUCLEOTIDE SEQUENCE [LARGE SCALE GENOMIC DNA]</scope>
    <source>
        <strain evidence="3">TBRC 1276</strain>
    </source>
</reference>
<evidence type="ECO:0000256" key="1">
    <source>
        <dbReference type="SAM" id="Coils"/>
    </source>
</evidence>